<dbReference type="Proteomes" id="UP000519158">
    <property type="component" value="Unassembled WGS sequence"/>
</dbReference>
<evidence type="ECO:0000256" key="3">
    <source>
        <dbReference type="ARBA" id="ARBA00023163"/>
    </source>
</evidence>
<keyword evidence="2" id="KW-0238">DNA-binding</keyword>
<dbReference type="PANTHER" id="PTHR47894">
    <property type="entry name" value="HTH-TYPE TRANSCRIPTIONAL REGULATOR GADX"/>
    <property type="match status" value="1"/>
</dbReference>
<evidence type="ECO:0000256" key="2">
    <source>
        <dbReference type="ARBA" id="ARBA00023125"/>
    </source>
</evidence>
<dbReference type="Gene3D" id="1.10.10.60">
    <property type="entry name" value="Homeodomain-like"/>
    <property type="match status" value="1"/>
</dbReference>
<dbReference type="Pfam" id="PF12833">
    <property type="entry name" value="HTH_18"/>
    <property type="match status" value="1"/>
</dbReference>
<reference evidence="5 6" key="1">
    <citation type="submission" date="2019-09" db="EMBL/GenBank/DDBJ databases">
        <title>Draft genome sequencing and comparative genomics of hatchery-associated Vibrios.</title>
        <authorList>
            <person name="Kehlet-Delgado H."/>
            <person name="Mueller R.S."/>
        </authorList>
    </citation>
    <scope>NUCLEOTIDE SEQUENCE [LARGE SCALE GENOMIC DNA]</scope>
    <source>
        <strain evidence="5 6">99-70-13A3</strain>
    </source>
</reference>
<name>A0A7Y4D8S4_VIBSP</name>
<dbReference type="GO" id="GO:0003700">
    <property type="term" value="F:DNA-binding transcription factor activity"/>
    <property type="evidence" value="ECO:0007669"/>
    <property type="project" value="InterPro"/>
</dbReference>
<dbReference type="RefSeq" id="WP_171329551.1">
    <property type="nucleotide sequence ID" value="NZ_CAWPOP010000004.1"/>
</dbReference>
<sequence>MALPNRGVPLVRTDCVHDLAELFSERDINVYSLITGVKAPVDIQRCEFPFIPETVLLNIIRMFGESVSLDTFVTRVWLMCKNTYIPGVIAQLVKAREGTVKEALEEFCEIIRYYSSGVKISLKLHNDCYWLVREKEGATQDWFKYAEIFSFIFLDELITALTKHNSKEKYVTIVSPHTECFFECSQLAHVQFFTLRSVTGIRLNNEILSQKVNLIKNSGREVIDREGIPSDFLCSFKHAMQPYLSMGKLPISTAANILGMSPRTIQRRLFGASVTYREVLDDLILNEVQVRLKYSDDSITSIATNIGYGESANFTRFFKRKTGFTPSQFLSQHQGL</sequence>
<evidence type="ECO:0000313" key="5">
    <source>
        <dbReference type="EMBL" id="NOJ13992.1"/>
    </source>
</evidence>
<proteinExistence type="predicted"/>
<dbReference type="GO" id="GO:0005829">
    <property type="term" value="C:cytosol"/>
    <property type="evidence" value="ECO:0007669"/>
    <property type="project" value="TreeGrafter"/>
</dbReference>
<dbReference type="AlphaFoldDB" id="A0A7Y4D8S4"/>
<evidence type="ECO:0000313" key="6">
    <source>
        <dbReference type="Proteomes" id="UP000519158"/>
    </source>
</evidence>
<dbReference type="GO" id="GO:0000976">
    <property type="term" value="F:transcription cis-regulatory region binding"/>
    <property type="evidence" value="ECO:0007669"/>
    <property type="project" value="TreeGrafter"/>
</dbReference>
<gene>
    <name evidence="5" type="ORF">F0234_14605</name>
</gene>
<keyword evidence="1" id="KW-0805">Transcription regulation</keyword>
<dbReference type="PRINTS" id="PR00032">
    <property type="entry name" value="HTHARAC"/>
</dbReference>
<dbReference type="InterPro" id="IPR009057">
    <property type="entry name" value="Homeodomain-like_sf"/>
</dbReference>
<dbReference type="PANTHER" id="PTHR47894:SF4">
    <property type="entry name" value="HTH-TYPE TRANSCRIPTIONAL REGULATOR GADX"/>
    <property type="match status" value="1"/>
</dbReference>
<dbReference type="InterPro" id="IPR018060">
    <property type="entry name" value="HTH_AraC"/>
</dbReference>
<evidence type="ECO:0000259" key="4">
    <source>
        <dbReference type="PROSITE" id="PS01124"/>
    </source>
</evidence>
<accession>A0A7Y4D8S4</accession>
<feature type="domain" description="HTH araC/xylS-type" evidence="4">
    <location>
        <begin position="234"/>
        <end position="332"/>
    </location>
</feature>
<protein>
    <submittedName>
        <fullName evidence="5">Helix-turn-helix transcriptional regulator</fullName>
    </submittedName>
</protein>
<organism evidence="5 6">
    <name type="scientific">Vibrio splendidus</name>
    <dbReference type="NCBI Taxonomy" id="29497"/>
    <lineage>
        <taxon>Bacteria</taxon>
        <taxon>Pseudomonadati</taxon>
        <taxon>Pseudomonadota</taxon>
        <taxon>Gammaproteobacteria</taxon>
        <taxon>Vibrionales</taxon>
        <taxon>Vibrionaceae</taxon>
        <taxon>Vibrio</taxon>
    </lineage>
</organism>
<comment type="caution">
    <text evidence="5">The sequence shown here is derived from an EMBL/GenBank/DDBJ whole genome shotgun (WGS) entry which is preliminary data.</text>
</comment>
<evidence type="ECO:0000256" key="1">
    <source>
        <dbReference type="ARBA" id="ARBA00023015"/>
    </source>
</evidence>
<dbReference type="PROSITE" id="PS01124">
    <property type="entry name" value="HTH_ARAC_FAMILY_2"/>
    <property type="match status" value="1"/>
</dbReference>
<dbReference type="SUPFAM" id="SSF46689">
    <property type="entry name" value="Homeodomain-like"/>
    <property type="match status" value="1"/>
</dbReference>
<dbReference type="EMBL" id="VTXL01000012">
    <property type="protein sequence ID" value="NOJ13992.1"/>
    <property type="molecule type" value="Genomic_DNA"/>
</dbReference>
<dbReference type="SMART" id="SM00342">
    <property type="entry name" value="HTH_ARAC"/>
    <property type="match status" value="1"/>
</dbReference>
<keyword evidence="3" id="KW-0804">Transcription</keyword>
<dbReference type="InterPro" id="IPR020449">
    <property type="entry name" value="Tscrpt_reg_AraC-type_HTH"/>
</dbReference>